<comment type="similarity">
    <text evidence="1">Belongs to the FAM228 family.</text>
</comment>
<gene>
    <name evidence="3" type="ORF">LOTGIDRAFT_117952</name>
</gene>
<protein>
    <recommendedName>
        <fullName evidence="5">Protein FAM228B</fullName>
    </recommendedName>
</protein>
<dbReference type="STRING" id="225164.V4C0A6"/>
<dbReference type="OrthoDB" id="6151317at2759"/>
<dbReference type="PANTHER" id="PTHR28584:SF1">
    <property type="entry name" value="PROTEIN FAM228B"/>
    <property type="match status" value="1"/>
</dbReference>
<evidence type="ECO:0000256" key="2">
    <source>
        <dbReference type="SAM" id="MobiDB-lite"/>
    </source>
</evidence>
<feature type="region of interest" description="Disordered" evidence="2">
    <location>
        <begin position="1"/>
        <end position="31"/>
    </location>
</feature>
<feature type="compositionally biased region" description="Low complexity" evidence="2">
    <location>
        <begin position="11"/>
        <end position="31"/>
    </location>
</feature>
<name>V4C0A6_LOTGI</name>
<evidence type="ECO:0000256" key="1">
    <source>
        <dbReference type="ARBA" id="ARBA00007753"/>
    </source>
</evidence>
<sequence length="251" mass="29337">MLERQASKTKSAGGSRRSSSVRSRSQSGVDSNNLLNHTLKIQDWLNEKTVKDLQEKADVESRSVRKLYTPLLDTEETFVKDVDDFISHKKMLDLRKKEMLHKQWTERVYEPLRHKIVQVMEGHDFMDADRRKREMHKQYLEFVNKKGHVFLDTIDSKIYYAQALNGHRPAPLMIETKPLRDPLTSQSRSRTEEERTILRCTTGVRYTDNDIKQVQLPALPMAPLGRHGTNSHTWLEMPLRDIESQPRKSSQ</sequence>
<proteinExistence type="inferred from homology"/>
<dbReference type="InterPro" id="IPR040046">
    <property type="entry name" value="FAM228"/>
</dbReference>
<dbReference type="HOGENOM" id="CLU_067936_0_0_1"/>
<dbReference type="Proteomes" id="UP000030746">
    <property type="component" value="Unassembled WGS sequence"/>
</dbReference>
<evidence type="ECO:0008006" key="5">
    <source>
        <dbReference type="Google" id="ProtNLM"/>
    </source>
</evidence>
<dbReference type="EMBL" id="KB201750">
    <property type="protein sequence ID" value="ESO94844.1"/>
    <property type="molecule type" value="Genomic_DNA"/>
</dbReference>
<dbReference type="RefSeq" id="XP_009054583.1">
    <property type="nucleotide sequence ID" value="XM_009056335.1"/>
</dbReference>
<evidence type="ECO:0000313" key="4">
    <source>
        <dbReference type="Proteomes" id="UP000030746"/>
    </source>
</evidence>
<keyword evidence="4" id="KW-1185">Reference proteome</keyword>
<reference evidence="3 4" key="1">
    <citation type="journal article" date="2013" name="Nature">
        <title>Insights into bilaterian evolution from three spiralian genomes.</title>
        <authorList>
            <person name="Simakov O."/>
            <person name="Marletaz F."/>
            <person name="Cho S.J."/>
            <person name="Edsinger-Gonzales E."/>
            <person name="Havlak P."/>
            <person name="Hellsten U."/>
            <person name="Kuo D.H."/>
            <person name="Larsson T."/>
            <person name="Lv J."/>
            <person name="Arendt D."/>
            <person name="Savage R."/>
            <person name="Osoegawa K."/>
            <person name="de Jong P."/>
            <person name="Grimwood J."/>
            <person name="Chapman J.A."/>
            <person name="Shapiro H."/>
            <person name="Aerts A."/>
            <person name="Otillar R.P."/>
            <person name="Terry A.Y."/>
            <person name="Boore J.L."/>
            <person name="Grigoriev I.V."/>
            <person name="Lindberg D.R."/>
            <person name="Seaver E.C."/>
            <person name="Weisblat D.A."/>
            <person name="Putnam N.H."/>
            <person name="Rokhsar D.S."/>
        </authorList>
    </citation>
    <scope>NUCLEOTIDE SEQUENCE [LARGE SCALE GENOMIC DNA]</scope>
</reference>
<dbReference type="AlphaFoldDB" id="V4C0A6"/>
<organism evidence="3 4">
    <name type="scientific">Lottia gigantea</name>
    <name type="common">Giant owl limpet</name>
    <dbReference type="NCBI Taxonomy" id="225164"/>
    <lineage>
        <taxon>Eukaryota</taxon>
        <taxon>Metazoa</taxon>
        <taxon>Spiralia</taxon>
        <taxon>Lophotrochozoa</taxon>
        <taxon>Mollusca</taxon>
        <taxon>Gastropoda</taxon>
        <taxon>Patellogastropoda</taxon>
        <taxon>Lottioidea</taxon>
        <taxon>Lottiidae</taxon>
        <taxon>Lottia</taxon>
    </lineage>
</organism>
<evidence type="ECO:0000313" key="3">
    <source>
        <dbReference type="EMBL" id="ESO94844.1"/>
    </source>
</evidence>
<dbReference type="CTD" id="20231562"/>
<dbReference type="KEGG" id="lgi:LOTGIDRAFT_117952"/>
<dbReference type="GeneID" id="20231562"/>
<dbReference type="OMA" id="KVCSYKK"/>
<accession>V4C0A6</accession>
<dbReference type="PANTHER" id="PTHR28584">
    <property type="entry name" value="FAMILY WITH SEQUENCE SIMILARITY 228 MEMBER A"/>
    <property type="match status" value="1"/>
</dbReference>